<feature type="region of interest" description="Disordered" evidence="1">
    <location>
        <begin position="665"/>
        <end position="693"/>
    </location>
</feature>
<reference evidence="3" key="1">
    <citation type="submission" date="2010-09" db="EMBL/GenBank/DDBJ databases">
        <title>The genome sequence of Geomyces destructans 20631-21.</title>
        <authorList>
            <consortium name="The Broad Institute Genome Sequencing Platform"/>
            <person name="Cuomo C.A."/>
            <person name="Blehert D.S."/>
            <person name="Lorch J.M."/>
            <person name="Young S.K."/>
            <person name="Zeng Q."/>
            <person name="Gargeya S."/>
            <person name="Fitzgerald M."/>
            <person name="Haas B."/>
            <person name="Abouelleil A."/>
            <person name="Alvarado L."/>
            <person name="Arachchi H.M."/>
            <person name="Berlin A."/>
            <person name="Brown A."/>
            <person name="Chapman S.B."/>
            <person name="Chen Z."/>
            <person name="Dunbar C."/>
            <person name="Freedman E."/>
            <person name="Gearin G."/>
            <person name="Gellesch M."/>
            <person name="Goldberg J."/>
            <person name="Griggs A."/>
            <person name="Gujja S."/>
            <person name="Heiman D."/>
            <person name="Howarth C."/>
            <person name="Larson L."/>
            <person name="Lui A."/>
            <person name="MacDonald P.J.P."/>
            <person name="Montmayeur A."/>
            <person name="Murphy C."/>
            <person name="Neiman D."/>
            <person name="Pearson M."/>
            <person name="Priest M."/>
            <person name="Roberts A."/>
            <person name="Saif S."/>
            <person name="Shea T."/>
            <person name="Shenoy N."/>
            <person name="Sisk P."/>
            <person name="Stolte C."/>
            <person name="Sykes S."/>
            <person name="Wortman J."/>
            <person name="Nusbaum C."/>
            <person name="Birren B."/>
        </authorList>
    </citation>
    <scope>NUCLEOTIDE SEQUENCE [LARGE SCALE GENOMIC DNA]</scope>
    <source>
        <strain evidence="3">ATCC MYA-4855 / 20631-21</strain>
    </source>
</reference>
<feature type="compositionally biased region" description="Acidic residues" evidence="1">
    <location>
        <begin position="676"/>
        <end position="692"/>
    </location>
</feature>
<dbReference type="Pfam" id="PF13424">
    <property type="entry name" value="TPR_12"/>
    <property type="match status" value="3"/>
</dbReference>
<proteinExistence type="predicted"/>
<dbReference type="Proteomes" id="UP000011064">
    <property type="component" value="Unassembled WGS sequence"/>
</dbReference>
<dbReference type="PANTHER" id="PTHR46082">
    <property type="entry name" value="ATP/GTP-BINDING PROTEIN-RELATED"/>
    <property type="match status" value="1"/>
</dbReference>
<dbReference type="EMBL" id="GL573230">
    <property type="protein sequence ID" value="ELR09121.1"/>
    <property type="molecule type" value="Genomic_DNA"/>
</dbReference>
<dbReference type="InterPro" id="IPR053137">
    <property type="entry name" value="NLR-like"/>
</dbReference>
<dbReference type="InParanoid" id="L8GAT7"/>
<accession>L8GAT7</accession>
<evidence type="ECO:0000313" key="3">
    <source>
        <dbReference type="Proteomes" id="UP000011064"/>
    </source>
</evidence>
<dbReference type="InterPro" id="IPR011990">
    <property type="entry name" value="TPR-like_helical_dom_sf"/>
</dbReference>
<dbReference type="STRING" id="658429.L8GAT7"/>
<dbReference type="PRINTS" id="PR00381">
    <property type="entry name" value="KINESINLIGHT"/>
</dbReference>
<feature type="compositionally biased region" description="Polar residues" evidence="1">
    <location>
        <begin position="742"/>
        <end position="762"/>
    </location>
</feature>
<dbReference type="HOGENOM" id="CLU_322908_0_0_1"/>
<gene>
    <name evidence="2" type="ORF">GMDG_03701</name>
</gene>
<dbReference type="SUPFAM" id="SSF48452">
    <property type="entry name" value="TPR-like"/>
    <property type="match status" value="2"/>
</dbReference>
<feature type="compositionally biased region" description="Polar residues" evidence="1">
    <location>
        <begin position="770"/>
        <end position="780"/>
    </location>
</feature>
<dbReference type="VEuPathDB" id="FungiDB:GMDG_03701"/>
<feature type="region of interest" description="Disordered" evidence="1">
    <location>
        <begin position="742"/>
        <end position="783"/>
    </location>
</feature>
<name>L8GAT7_PSED2</name>
<protein>
    <submittedName>
        <fullName evidence="2">Uncharacterized protein</fullName>
    </submittedName>
</protein>
<dbReference type="PANTHER" id="PTHR46082:SF6">
    <property type="entry name" value="AAA+ ATPASE DOMAIN-CONTAINING PROTEIN-RELATED"/>
    <property type="match status" value="1"/>
</dbReference>
<sequence>MKEKDSVDLLKTKIPVDKCSEADLKELAQALEGIPLAITHAAAYIRSRPRVTVSMYLSLFRESEANQATLLNNNETKDLRRDHSIRHAVITTWQITFEQIRKTSPEAAELLSLMAMFERQGIPESVLYDGRGRLQFEDAVALLTSFSLIKAQSTKQPEQQVGEYIFQMHELVQLATKKWLEVQMQVGRWQKASLHIMAAAFPSGQHETWAACRVLLPHARKVLGYVLEETEATLDRVRIADNTVRYLLLTGEYAAAEQIGRTAVVGREGVLGVEHPDTLISVSQLGLVLSRQGKYKEAEAMHQRALQGMEKVLGVEHPDTLSGVSQLGLVLERQGKYKEAEAMERRALGGREKVLGVEHPDTLSGVSNLGSVLSRQGKYEEAEAMHWRALQGMEKMLGVEHPDTLNGVSNLGSALEGQGKYKEAEAMHQRALQGMEKMLGVEHPDTLSSMANLASMYCEQSRWDEAEELQVQVIVTRKRVLGTEHQDTLSSIVNLASTYRNQGRWKEAEELEMQVIDMSSSVASDDEDIRSTVETESALSPLRVAAAWLIAKRFSEDQELFTLYRLALKRLGVTKFIRNNRRLLKSYYLCLKAEAQTTPEDKLVVSFLRLRATRTQISSYIYRILMPETFELEEKAPSTDEMEYSINRYLQSTETNSELMVEDPLRNDDFERDPSSDEDGVEDGDDDGDDISVDSAVHDVTHAHLRKAAQILTTGQPFNSYRNNLHTFVFSKVILGPIQTHTEVQESPGSQKNQGQDSQGIQNVDDHQGDPTTTLVSGNNPADHISWNDSETLFSRSRITPIKGLHKEPYHCEKTFKLTRFLFNLYQSFLLQCITMAEDIGLYKRPLNRGFVRLSWDCTCGCSFSEDYPASRLTAATFSTPADTSWVSSADTRVVS</sequence>
<dbReference type="Pfam" id="PF13374">
    <property type="entry name" value="TPR_10"/>
    <property type="match status" value="1"/>
</dbReference>
<dbReference type="InterPro" id="IPR019734">
    <property type="entry name" value="TPR_rpt"/>
</dbReference>
<keyword evidence="3" id="KW-1185">Reference proteome</keyword>
<dbReference type="AlphaFoldDB" id="L8GAT7"/>
<dbReference type="Gene3D" id="1.25.40.10">
    <property type="entry name" value="Tetratricopeptide repeat domain"/>
    <property type="match status" value="2"/>
</dbReference>
<feature type="compositionally biased region" description="Basic and acidic residues" evidence="1">
    <location>
        <begin position="665"/>
        <end position="675"/>
    </location>
</feature>
<evidence type="ECO:0000256" key="1">
    <source>
        <dbReference type="SAM" id="MobiDB-lite"/>
    </source>
</evidence>
<dbReference type="SMART" id="SM00028">
    <property type="entry name" value="TPR"/>
    <property type="match status" value="5"/>
</dbReference>
<evidence type="ECO:0000313" key="2">
    <source>
        <dbReference type="EMBL" id="ELR09121.1"/>
    </source>
</evidence>
<organism evidence="2 3">
    <name type="scientific">Pseudogymnoascus destructans (strain ATCC MYA-4855 / 20631-21)</name>
    <name type="common">Bat white-nose syndrome fungus</name>
    <name type="synonym">Geomyces destructans</name>
    <dbReference type="NCBI Taxonomy" id="658429"/>
    <lineage>
        <taxon>Eukaryota</taxon>
        <taxon>Fungi</taxon>
        <taxon>Dikarya</taxon>
        <taxon>Ascomycota</taxon>
        <taxon>Pezizomycotina</taxon>
        <taxon>Leotiomycetes</taxon>
        <taxon>Thelebolales</taxon>
        <taxon>Thelebolaceae</taxon>
        <taxon>Pseudogymnoascus</taxon>
    </lineage>
</organism>